<comment type="caution">
    <text evidence="3">The sequence shown here is derived from an EMBL/GenBank/DDBJ whole genome shotgun (WGS) entry which is preliminary data.</text>
</comment>
<evidence type="ECO:0000313" key="4">
    <source>
        <dbReference type="Proteomes" id="UP000034837"/>
    </source>
</evidence>
<keyword evidence="1" id="KW-0472">Membrane</keyword>
<protein>
    <recommendedName>
        <fullName evidence="2">LytR/CpsA/Psr regulator C-terminal domain-containing protein</fullName>
    </recommendedName>
</protein>
<evidence type="ECO:0000313" key="3">
    <source>
        <dbReference type="EMBL" id="KKS55616.1"/>
    </source>
</evidence>
<dbReference type="InterPro" id="IPR027381">
    <property type="entry name" value="LytR/CpsA/Psr_C"/>
</dbReference>
<dbReference type="Proteomes" id="UP000034837">
    <property type="component" value="Unassembled WGS sequence"/>
</dbReference>
<sequence>MTDIVRLHHEDWDFNRLFGDLKTQGIKSVRLQLAPEWENDDKLRVEKMTELLRASEKAGVNIYEVVPYKPDSSPDKTKFGPEPVVSNGHLKLYLIIGAILAAMVVTWGIVLSQRAFKEQRDKIQSPAAAIPTSVPTPAATPTPVLNRGDLTVRILNGSGKRGAAGELAKFLEGLGYSVSITGNTNLQTGSKLRLKPGSEIYRDILTADLGTKFEAASGSGLPQTDVVGAEIIIGQN</sequence>
<keyword evidence="1" id="KW-0812">Transmembrane</keyword>
<dbReference type="Pfam" id="PF13399">
    <property type="entry name" value="LytR_C"/>
    <property type="match status" value="1"/>
</dbReference>
<name>A0A0G1CAC0_9BACT</name>
<evidence type="ECO:0000256" key="1">
    <source>
        <dbReference type="SAM" id="Phobius"/>
    </source>
</evidence>
<organism evidence="3 4">
    <name type="scientific">Candidatus Magasanikbacteria bacterium GW2011_GWA2_42_32</name>
    <dbReference type="NCBI Taxonomy" id="1619039"/>
    <lineage>
        <taxon>Bacteria</taxon>
        <taxon>Candidatus Magasanikiibacteriota</taxon>
    </lineage>
</organism>
<accession>A0A0G1CAC0</accession>
<dbReference type="EMBL" id="LCDO01000024">
    <property type="protein sequence ID" value="KKS55616.1"/>
    <property type="molecule type" value="Genomic_DNA"/>
</dbReference>
<keyword evidence="1" id="KW-1133">Transmembrane helix</keyword>
<proteinExistence type="predicted"/>
<dbReference type="Gene3D" id="3.30.70.2390">
    <property type="match status" value="1"/>
</dbReference>
<gene>
    <name evidence="3" type="ORF">UV20_C0024G0007</name>
</gene>
<dbReference type="AlphaFoldDB" id="A0A0G1CAC0"/>
<reference evidence="3 4" key="1">
    <citation type="journal article" date="2015" name="Nature">
        <title>rRNA introns, odd ribosomes, and small enigmatic genomes across a large radiation of phyla.</title>
        <authorList>
            <person name="Brown C.T."/>
            <person name="Hug L.A."/>
            <person name="Thomas B.C."/>
            <person name="Sharon I."/>
            <person name="Castelle C.J."/>
            <person name="Singh A."/>
            <person name="Wilkins M.J."/>
            <person name="Williams K.H."/>
            <person name="Banfield J.F."/>
        </authorList>
    </citation>
    <scope>NUCLEOTIDE SEQUENCE [LARGE SCALE GENOMIC DNA]</scope>
</reference>
<evidence type="ECO:0000259" key="2">
    <source>
        <dbReference type="Pfam" id="PF13399"/>
    </source>
</evidence>
<feature type="domain" description="LytR/CpsA/Psr regulator C-terminal" evidence="2">
    <location>
        <begin position="149"/>
        <end position="194"/>
    </location>
</feature>
<feature type="transmembrane region" description="Helical" evidence="1">
    <location>
        <begin position="92"/>
        <end position="112"/>
    </location>
</feature>